<dbReference type="GO" id="GO:0003755">
    <property type="term" value="F:peptidyl-prolyl cis-trans isomerase activity"/>
    <property type="evidence" value="ECO:0007669"/>
    <property type="project" value="UniProtKB-KW"/>
</dbReference>
<dbReference type="SUPFAM" id="SSF54534">
    <property type="entry name" value="FKBP-like"/>
    <property type="match status" value="2"/>
</dbReference>
<evidence type="ECO:0000256" key="7">
    <source>
        <dbReference type="ARBA" id="ARBA00023186"/>
    </source>
</evidence>
<evidence type="ECO:0000256" key="6">
    <source>
        <dbReference type="ARBA" id="ARBA00023136"/>
    </source>
</evidence>
<dbReference type="PROSITE" id="PS50198">
    <property type="entry name" value="PPIC_PPIASE_2"/>
    <property type="match status" value="2"/>
</dbReference>
<feature type="transmembrane region" description="Helical" evidence="12">
    <location>
        <begin position="12"/>
        <end position="32"/>
    </location>
</feature>
<evidence type="ECO:0000313" key="14">
    <source>
        <dbReference type="EMBL" id="MCW0482432.1"/>
    </source>
</evidence>
<evidence type="ECO:0000256" key="3">
    <source>
        <dbReference type="ARBA" id="ARBA00022519"/>
    </source>
</evidence>
<keyword evidence="15" id="KW-1185">Reference proteome</keyword>
<name>A0AA42C9G0_9BACT</name>
<dbReference type="Proteomes" id="UP001163821">
    <property type="component" value="Unassembled WGS sequence"/>
</dbReference>
<feature type="domain" description="PpiC" evidence="13">
    <location>
        <begin position="563"/>
        <end position="658"/>
    </location>
</feature>
<keyword evidence="11" id="KW-0697">Rotamase</keyword>
<evidence type="ECO:0000256" key="10">
    <source>
        <dbReference type="ARBA" id="ARBA00042775"/>
    </source>
</evidence>
<keyword evidence="4 12" id="KW-0812">Transmembrane</keyword>
<comment type="subcellular location">
    <subcellularLocation>
        <location evidence="1">Cell inner membrane</location>
        <topology evidence="1">Single-pass type II membrane protein</topology>
        <orientation evidence="1">Periplasmic side</orientation>
    </subcellularLocation>
</comment>
<dbReference type="PANTHER" id="PTHR47529:SF1">
    <property type="entry name" value="PERIPLASMIC CHAPERONE PPID"/>
    <property type="match status" value="1"/>
</dbReference>
<dbReference type="InterPro" id="IPR046357">
    <property type="entry name" value="PPIase_dom_sf"/>
</dbReference>
<keyword evidence="6 12" id="KW-0472">Membrane</keyword>
<dbReference type="RefSeq" id="WP_282591035.1">
    <property type="nucleotide sequence ID" value="NZ_JAPAAF010000006.1"/>
</dbReference>
<evidence type="ECO:0000256" key="12">
    <source>
        <dbReference type="SAM" id="Phobius"/>
    </source>
</evidence>
<evidence type="ECO:0000259" key="13">
    <source>
        <dbReference type="PROSITE" id="PS50198"/>
    </source>
</evidence>
<dbReference type="PROSITE" id="PS01096">
    <property type="entry name" value="PPIC_PPIASE_1"/>
    <property type="match status" value="1"/>
</dbReference>
<dbReference type="Pfam" id="PF13616">
    <property type="entry name" value="Rotamase_3"/>
    <property type="match status" value="1"/>
</dbReference>
<dbReference type="InterPro" id="IPR027304">
    <property type="entry name" value="Trigger_fact/SurA_dom_sf"/>
</dbReference>
<evidence type="ECO:0000256" key="1">
    <source>
        <dbReference type="ARBA" id="ARBA00004382"/>
    </source>
</evidence>
<evidence type="ECO:0000256" key="2">
    <source>
        <dbReference type="ARBA" id="ARBA00022475"/>
    </source>
</evidence>
<evidence type="ECO:0000256" key="8">
    <source>
        <dbReference type="ARBA" id="ARBA00038408"/>
    </source>
</evidence>
<dbReference type="Gene3D" id="3.10.50.40">
    <property type="match status" value="2"/>
</dbReference>
<sequence>MATLQRIRNRAGLLVAIIIGLALVAFILGDMLNAGSSLLKPSQLEVADINGTSVQYPDFQRKIEETAEIYKMNTGRTQLDDNAWTQVREQVWQEIVREAVMGDVYEELGLTVTAEELFDLVQGSNIHPIIQQLFTNPTTGQVDRTAVLQFLKSLESNATAQQKAYWLYIEDQIKKERLLTKYNNLVRQGLYVTQTEAQASLAEKNRSANIQYISLPYSSMPDSAVAVTDKELRAYYDAHKDDYKQSASRTIEYIVFPVTASEEDDTNTRKWLEDAKEEFAAIQDNEQYINVNSDIRFEDVYQKQEELNAELSDFAFNGNVGDVFGPYKEGNTYKVVKIDDFKNLPDSVQARHILINPETVGSYEGALALADSLKSLIEKGAKFETLASEYSEDPGSAVKGGDLGWFRKNQMVKPFEDAAFNGEVNKLYVTTTQFGVHLIQPTRKGKETKQVRLAVLARNVEPGTQTYQRIYGQASKFASENQNGEDFANAVTEQKLTKKIARVGENDREVVGLEQSRSLIRAAFQSDVDDILVNNEGSTIFEFGDNFVVATLTGVQAEGVASFEEVKLRVDLAVRKENKAKALMAKMKEAVSGEDMDAIAEKLGTEVMAVNGVNFTMYSIPALGVEPAVVGTVASLQKDELSAPVKGNNGVYLLKVVSVAEGEDTDVATEQQRLAQALGYRAAYQAYEAQRKSVEIEDKRAKFY</sequence>
<reference evidence="14" key="1">
    <citation type="submission" date="2022-10" db="EMBL/GenBank/DDBJ databases">
        <title>Gaoshiqiia sediminis gen. nov., sp. nov., isolated from coastal sediment.</title>
        <authorList>
            <person name="Yu W.X."/>
            <person name="Mu D.S."/>
            <person name="Du J.Z."/>
            <person name="Liang Y.Q."/>
        </authorList>
    </citation>
    <scope>NUCLEOTIDE SEQUENCE</scope>
    <source>
        <strain evidence="14">A06</strain>
    </source>
</reference>
<comment type="similarity">
    <text evidence="8">Belongs to the PpiD chaperone family.</text>
</comment>
<dbReference type="GO" id="GO:0005886">
    <property type="term" value="C:plasma membrane"/>
    <property type="evidence" value="ECO:0007669"/>
    <property type="project" value="UniProtKB-SubCell"/>
</dbReference>
<keyword evidence="2" id="KW-1003">Cell membrane</keyword>
<keyword evidence="11" id="KW-0413">Isomerase</keyword>
<evidence type="ECO:0000256" key="4">
    <source>
        <dbReference type="ARBA" id="ARBA00022692"/>
    </source>
</evidence>
<dbReference type="AlphaFoldDB" id="A0AA42C9G0"/>
<accession>A0AA42C9G0</accession>
<gene>
    <name evidence="14" type="ORF">N2K84_06800</name>
</gene>
<evidence type="ECO:0000256" key="11">
    <source>
        <dbReference type="PROSITE-ProRule" id="PRU00278"/>
    </source>
</evidence>
<dbReference type="Pfam" id="PF13623">
    <property type="entry name" value="SurA_N_2"/>
    <property type="match status" value="1"/>
</dbReference>
<keyword evidence="5 12" id="KW-1133">Transmembrane helix</keyword>
<dbReference type="SUPFAM" id="SSF109998">
    <property type="entry name" value="Triger factor/SurA peptide-binding domain-like"/>
    <property type="match status" value="1"/>
</dbReference>
<dbReference type="InterPro" id="IPR052029">
    <property type="entry name" value="PpiD_chaperone"/>
</dbReference>
<dbReference type="InterPro" id="IPR000297">
    <property type="entry name" value="PPIase_PpiC"/>
</dbReference>
<evidence type="ECO:0000256" key="5">
    <source>
        <dbReference type="ARBA" id="ARBA00022989"/>
    </source>
</evidence>
<dbReference type="InterPro" id="IPR023058">
    <property type="entry name" value="PPIase_PpiC_CS"/>
</dbReference>
<feature type="domain" description="PpiC" evidence="13">
    <location>
        <begin position="345"/>
        <end position="443"/>
    </location>
</feature>
<evidence type="ECO:0000256" key="9">
    <source>
        <dbReference type="ARBA" id="ARBA00040743"/>
    </source>
</evidence>
<evidence type="ECO:0000313" key="15">
    <source>
        <dbReference type="Proteomes" id="UP001163821"/>
    </source>
</evidence>
<protein>
    <recommendedName>
        <fullName evidence="9">Periplasmic chaperone PpiD</fullName>
    </recommendedName>
    <alternativeName>
        <fullName evidence="10">Periplasmic folding chaperone</fullName>
    </alternativeName>
</protein>
<dbReference type="EMBL" id="JAPAAF010000006">
    <property type="protein sequence ID" value="MCW0482432.1"/>
    <property type="molecule type" value="Genomic_DNA"/>
</dbReference>
<comment type="caution">
    <text evidence="14">The sequence shown here is derived from an EMBL/GenBank/DDBJ whole genome shotgun (WGS) entry which is preliminary data.</text>
</comment>
<proteinExistence type="inferred from homology"/>
<keyword evidence="7" id="KW-0143">Chaperone</keyword>
<organism evidence="14 15">
    <name type="scientific">Gaoshiqia sediminis</name>
    <dbReference type="NCBI Taxonomy" id="2986998"/>
    <lineage>
        <taxon>Bacteria</taxon>
        <taxon>Pseudomonadati</taxon>
        <taxon>Bacteroidota</taxon>
        <taxon>Bacteroidia</taxon>
        <taxon>Marinilabiliales</taxon>
        <taxon>Prolixibacteraceae</taxon>
        <taxon>Gaoshiqia</taxon>
    </lineage>
</organism>
<keyword evidence="3" id="KW-0997">Cell inner membrane</keyword>
<dbReference type="PANTHER" id="PTHR47529">
    <property type="entry name" value="PEPTIDYL-PROLYL CIS-TRANS ISOMERASE D"/>
    <property type="match status" value="1"/>
</dbReference>